<keyword evidence="4" id="KW-1185">Reference proteome</keyword>
<name>A0AAD6D633_9EURO</name>
<evidence type="ECO:0000313" key="4">
    <source>
        <dbReference type="Proteomes" id="UP001220324"/>
    </source>
</evidence>
<accession>A0AAD6D633</accession>
<dbReference type="GO" id="GO:0008270">
    <property type="term" value="F:zinc ion binding"/>
    <property type="evidence" value="ECO:0007669"/>
    <property type="project" value="InterPro"/>
</dbReference>
<dbReference type="GO" id="GO:0003700">
    <property type="term" value="F:DNA-binding transcription factor activity"/>
    <property type="evidence" value="ECO:0007669"/>
    <property type="project" value="TreeGrafter"/>
</dbReference>
<protein>
    <recommendedName>
        <fullName evidence="2">Xylanolytic transcriptional activator regulatory domain-containing protein</fullName>
    </recommendedName>
</protein>
<evidence type="ECO:0000259" key="2">
    <source>
        <dbReference type="SMART" id="SM00906"/>
    </source>
</evidence>
<organism evidence="3 4">
    <name type="scientific">Penicillium frequentans</name>
    <dbReference type="NCBI Taxonomy" id="3151616"/>
    <lineage>
        <taxon>Eukaryota</taxon>
        <taxon>Fungi</taxon>
        <taxon>Dikarya</taxon>
        <taxon>Ascomycota</taxon>
        <taxon>Pezizomycotina</taxon>
        <taxon>Eurotiomycetes</taxon>
        <taxon>Eurotiomycetidae</taxon>
        <taxon>Eurotiales</taxon>
        <taxon>Aspergillaceae</taxon>
        <taxon>Penicillium</taxon>
    </lineage>
</organism>
<dbReference type="InterPro" id="IPR007219">
    <property type="entry name" value="XnlR_reg_dom"/>
</dbReference>
<evidence type="ECO:0000313" key="3">
    <source>
        <dbReference type="EMBL" id="KAJ5556673.1"/>
    </source>
</evidence>
<dbReference type="GO" id="GO:0003677">
    <property type="term" value="F:DNA binding"/>
    <property type="evidence" value="ECO:0007669"/>
    <property type="project" value="InterPro"/>
</dbReference>
<dbReference type="CDD" id="cd12148">
    <property type="entry name" value="fungal_TF_MHR"/>
    <property type="match status" value="1"/>
</dbReference>
<dbReference type="AlphaFoldDB" id="A0AAD6D633"/>
<dbReference type="InterPro" id="IPR052783">
    <property type="entry name" value="Metabolic/Drug-Res_Regulator"/>
</dbReference>
<comment type="caution">
    <text evidence="3">The sequence shown here is derived from an EMBL/GenBank/DDBJ whole genome shotgun (WGS) entry which is preliminary data.</text>
</comment>
<proteinExistence type="predicted"/>
<keyword evidence="1" id="KW-0539">Nucleus</keyword>
<feature type="domain" description="Xylanolytic transcriptional activator regulatory" evidence="2">
    <location>
        <begin position="221"/>
        <end position="294"/>
    </location>
</feature>
<dbReference type="Pfam" id="PF04082">
    <property type="entry name" value="Fungal_trans"/>
    <property type="match status" value="1"/>
</dbReference>
<sequence length="510" mass="57599">MLDSSARSTSHLFDELKELLHISDVLRTSAKGKEAQNSLDNAENQESFRLVRDSAALNADTIGVITASSSLANPEARVSRVSDCLNNGQIARSIYATRLPPQVAQLLDTYFAVAHPWFPIVAKHKILRLSCLHANTFMPNVAASPESGDYAVLWAILSYTVCHSLASVRMRGAETLSFVKEYYAVSRSLLPSENEHHELSHVQALLLLTLVSMGLEDWTAARLLSDQAARMVIAMGLGTPSRTAHFYGARQEMTVFLACFVIDSLLSFRLSHLPSMHPIDLAAINLLEEDEPENWTFCEDDVPHLKPLLASRSFNRLVELALVLNKISRNVWTWPQAANLAETFLMDLKGWNECLPLEYTSNRAECARPDRHVSLLPYESYFCLTHTATLLWLYLRLISGEQGLHPLQRPAMNGALRLLTQSLSIISQQSENFPFWDFPPLLEVVLRTIVEQSLMLWHAAKPSDIKFFGWWFNELRQKIETISPTWPAYISLAYAMKRWQHSQECNQPAP</sequence>
<dbReference type="EMBL" id="JAQIZZ010000001">
    <property type="protein sequence ID" value="KAJ5556673.1"/>
    <property type="molecule type" value="Genomic_DNA"/>
</dbReference>
<dbReference type="Proteomes" id="UP001220324">
    <property type="component" value="Unassembled WGS sequence"/>
</dbReference>
<gene>
    <name evidence="3" type="ORF">N7494_000588</name>
</gene>
<dbReference type="PANTHER" id="PTHR47655:SF1">
    <property type="entry name" value="ZN(II)2CYS6 TRANSCRIPTION FACTOR (EUROFUNG)"/>
    <property type="match status" value="1"/>
</dbReference>
<evidence type="ECO:0000256" key="1">
    <source>
        <dbReference type="ARBA" id="ARBA00023242"/>
    </source>
</evidence>
<dbReference type="SMART" id="SM00906">
    <property type="entry name" value="Fungal_trans"/>
    <property type="match status" value="1"/>
</dbReference>
<reference evidence="3 4" key="1">
    <citation type="journal article" date="2023" name="IMA Fungus">
        <title>Comparative genomic study of the Penicillium genus elucidates a diverse pangenome and 15 lateral gene transfer events.</title>
        <authorList>
            <person name="Petersen C."/>
            <person name="Sorensen T."/>
            <person name="Nielsen M.R."/>
            <person name="Sondergaard T.E."/>
            <person name="Sorensen J.L."/>
            <person name="Fitzpatrick D.A."/>
            <person name="Frisvad J.C."/>
            <person name="Nielsen K.L."/>
        </authorList>
    </citation>
    <scope>NUCLEOTIDE SEQUENCE [LARGE SCALE GENOMIC DNA]</scope>
    <source>
        <strain evidence="3 4">IBT 35679</strain>
    </source>
</reference>
<dbReference type="PANTHER" id="PTHR47655">
    <property type="entry name" value="QUINIC ACID UTILIZATION ACTIVATOR"/>
    <property type="match status" value="1"/>
</dbReference>
<dbReference type="GO" id="GO:0045944">
    <property type="term" value="P:positive regulation of transcription by RNA polymerase II"/>
    <property type="evidence" value="ECO:0007669"/>
    <property type="project" value="TreeGrafter"/>
</dbReference>
<dbReference type="GO" id="GO:0006351">
    <property type="term" value="P:DNA-templated transcription"/>
    <property type="evidence" value="ECO:0007669"/>
    <property type="project" value="InterPro"/>
</dbReference>